<feature type="compositionally biased region" description="Basic and acidic residues" evidence="2">
    <location>
        <begin position="9"/>
        <end position="25"/>
    </location>
</feature>
<evidence type="ECO:0000256" key="2">
    <source>
        <dbReference type="SAM" id="MobiDB-lite"/>
    </source>
</evidence>
<organism evidence="3 4">
    <name type="scientific">Acrobeloides nanus</name>
    <dbReference type="NCBI Taxonomy" id="290746"/>
    <lineage>
        <taxon>Eukaryota</taxon>
        <taxon>Metazoa</taxon>
        <taxon>Ecdysozoa</taxon>
        <taxon>Nematoda</taxon>
        <taxon>Chromadorea</taxon>
        <taxon>Rhabditida</taxon>
        <taxon>Tylenchina</taxon>
        <taxon>Cephalobomorpha</taxon>
        <taxon>Cephaloboidea</taxon>
        <taxon>Cephalobidae</taxon>
        <taxon>Acrobeloides</taxon>
    </lineage>
</organism>
<feature type="compositionally biased region" description="Basic and acidic residues" evidence="2">
    <location>
        <begin position="508"/>
        <end position="518"/>
    </location>
</feature>
<accession>A0A914CV66</accession>
<dbReference type="PANTHER" id="PTHR21974">
    <property type="entry name" value="RE15880P"/>
    <property type="match status" value="1"/>
</dbReference>
<feature type="region of interest" description="Disordered" evidence="2">
    <location>
        <begin position="479"/>
        <end position="518"/>
    </location>
</feature>
<evidence type="ECO:0000256" key="1">
    <source>
        <dbReference type="SAM" id="Coils"/>
    </source>
</evidence>
<dbReference type="AlphaFoldDB" id="A0A914CV66"/>
<proteinExistence type="predicted"/>
<reference evidence="4" key="1">
    <citation type="submission" date="2022-11" db="UniProtKB">
        <authorList>
            <consortium name="WormBaseParasite"/>
        </authorList>
    </citation>
    <scope>IDENTIFICATION</scope>
</reference>
<dbReference type="WBParaSite" id="ACRNAN_scaffold151.g31554.t1">
    <property type="protein sequence ID" value="ACRNAN_scaffold151.g31554.t1"/>
    <property type="gene ID" value="ACRNAN_scaffold151.g31554"/>
</dbReference>
<dbReference type="PANTHER" id="PTHR21974:SF2">
    <property type="entry name" value="RE15880P"/>
    <property type="match status" value="1"/>
</dbReference>
<name>A0A914CV66_9BILA</name>
<feature type="region of interest" description="Disordered" evidence="2">
    <location>
        <begin position="1"/>
        <end position="34"/>
    </location>
</feature>
<protein>
    <submittedName>
        <fullName evidence="4">Uncharacterized protein</fullName>
    </submittedName>
</protein>
<evidence type="ECO:0000313" key="4">
    <source>
        <dbReference type="WBParaSite" id="ACRNAN_scaffold151.g31554.t1"/>
    </source>
</evidence>
<dbReference type="Proteomes" id="UP000887540">
    <property type="component" value="Unplaced"/>
</dbReference>
<dbReference type="GO" id="GO:0005929">
    <property type="term" value="C:cilium"/>
    <property type="evidence" value="ECO:0007669"/>
    <property type="project" value="TreeGrafter"/>
</dbReference>
<keyword evidence="1" id="KW-0175">Coiled coil</keyword>
<sequence>DGFFNSLQPKDHKDEEITKTSEAKHRISKKEKNKNIERIQLTEGVVQDYINLEKAIHKLEKKNVLKKYESKTIFADDIKKTVDQLEATFKELKKQTEKEKADVDNIEQPSVKSFLKQQGTWAERFDKEKQDYLDALNRQEVAEKELRGAKLQYDRAAKIADIYKQQSDNLTELYDKQDKMLVGIFGPDYASEKENQLEAELDDSLEWQQRVALAKFKWTNGRVLLVHACTQLAFGITRWKELEKIDASNTRMRYFAAAEARNNFIAAGQNVQSCRVYLGRVKFPYATEEEMATMEQAIQNAFNDIQSDASLKKALGVYQTTHKKVAALIQWFDKVINDTILKDLDKANTNVMKKQKALREERLSLMKRKVKEEFGRDLHIKYDDISADDTDEELLALEADQVKDQKDLPGKDLTEILNMSQPEGRDPSPLPLEKLAPIPSKDALFGDVKKKMTEYEDTRNALQKRNNLQREKQELALQEKLRLRTQKNRRTRKQRKKSTIVPMEPIVEDERKKPIEGA</sequence>
<feature type="coiled-coil region" evidence="1">
    <location>
        <begin position="75"/>
        <end position="102"/>
    </location>
</feature>
<keyword evidence="3" id="KW-1185">Reference proteome</keyword>
<feature type="compositionally biased region" description="Basic residues" evidence="2">
    <location>
        <begin position="483"/>
        <end position="498"/>
    </location>
</feature>
<evidence type="ECO:0000313" key="3">
    <source>
        <dbReference type="Proteomes" id="UP000887540"/>
    </source>
</evidence>